<dbReference type="Proteomes" id="UP001629953">
    <property type="component" value="Unassembled WGS sequence"/>
</dbReference>
<comment type="subcellular location">
    <subcellularLocation>
        <location evidence="8">Cytoplasm</location>
    </subcellularLocation>
</comment>
<dbReference type="GO" id="GO:0008897">
    <property type="term" value="F:holo-[acyl-carrier-protein] synthase activity"/>
    <property type="evidence" value="ECO:0007669"/>
    <property type="project" value="UniProtKB-EC"/>
</dbReference>
<evidence type="ECO:0000313" key="10">
    <source>
        <dbReference type="EMBL" id="MFM2485758.1"/>
    </source>
</evidence>
<gene>
    <name evidence="8 10" type="primary">acpS</name>
    <name evidence="10" type="ORF">ABUE30_11935</name>
</gene>
<protein>
    <recommendedName>
        <fullName evidence="8">Holo-[acyl-carrier-protein] synthase</fullName>
        <shortName evidence="8">Holo-ACP synthase</shortName>
        <ecNumber evidence="8">2.7.8.7</ecNumber>
    </recommendedName>
    <alternativeName>
        <fullName evidence="8">4'-phosphopantetheinyl transferase AcpS</fullName>
    </alternativeName>
</protein>
<dbReference type="EMBL" id="JBEQCT010000005">
    <property type="protein sequence ID" value="MFM2485758.1"/>
    <property type="molecule type" value="Genomic_DNA"/>
</dbReference>
<comment type="caution">
    <text evidence="10">The sequence shown here is derived from an EMBL/GenBank/DDBJ whole genome shotgun (WGS) entry which is preliminary data.</text>
</comment>
<organism evidence="10 11">
    <name type="scientific">Celerinatantimonas yamalensis</name>
    <dbReference type="NCBI Taxonomy" id="559956"/>
    <lineage>
        <taxon>Bacteria</taxon>
        <taxon>Pseudomonadati</taxon>
        <taxon>Pseudomonadota</taxon>
        <taxon>Gammaproteobacteria</taxon>
        <taxon>Celerinatantimonadaceae</taxon>
        <taxon>Celerinatantimonas</taxon>
    </lineage>
</organism>
<dbReference type="InterPro" id="IPR002582">
    <property type="entry name" value="ACPS"/>
</dbReference>
<comment type="similarity">
    <text evidence="8">Belongs to the P-Pant transferase superfamily. AcpS family.</text>
</comment>
<comment type="cofactor">
    <cofactor evidence="8">
        <name>Mg(2+)</name>
        <dbReference type="ChEBI" id="CHEBI:18420"/>
    </cofactor>
</comment>
<dbReference type="RefSeq" id="WP_408624007.1">
    <property type="nucleotide sequence ID" value="NZ_JBEQCT010000005.1"/>
</dbReference>
<dbReference type="InterPro" id="IPR008278">
    <property type="entry name" value="4-PPantetheinyl_Trfase_dom"/>
</dbReference>
<dbReference type="HAMAP" id="MF_00101">
    <property type="entry name" value="AcpS"/>
    <property type="match status" value="1"/>
</dbReference>
<feature type="binding site" evidence="8">
    <location>
        <position position="55"/>
    </location>
    <ligand>
        <name>Mg(2+)</name>
        <dbReference type="ChEBI" id="CHEBI:18420"/>
    </ligand>
</feature>
<accession>A0ABW9G819</accession>
<keyword evidence="1 8" id="KW-0444">Lipid biosynthesis</keyword>
<evidence type="ECO:0000256" key="3">
    <source>
        <dbReference type="ARBA" id="ARBA00022723"/>
    </source>
</evidence>
<dbReference type="InterPro" id="IPR004568">
    <property type="entry name" value="Ppantetheine-prot_Trfase_dom"/>
</dbReference>
<dbReference type="Pfam" id="PF01648">
    <property type="entry name" value="ACPS"/>
    <property type="match status" value="1"/>
</dbReference>
<comment type="function">
    <text evidence="8">Transfers the 4'-phosphopantetheine moiety from coenzyme A to a Ser of acyl-carrier-protein.</text>
</comment>
<dbReference type="SUPFAM" id="SSF56214">
    <property type="entry name" value="4'-phosphopantetheinyl transferase"/>
    <property type="match status" value="1"/>
</dbReference>
<feature type="domain" description="4'-phosphopantetheinyl transferase" evidence="9">
    <location>
        <begin position="5"/>
        <end position="119"/>
    </location>
</feature>
<keyword evidence="3 8" id="KW-0479">Metal-binding</keyword>
<keyword evidence="8" id="KW-0963">Cytoplasm</keyword>
<reference evidence="10 11" key="1">
    <citation type="journal article" date="2013" name="Int. J. Syst. Evol. Microbiol.">
        <title>Celerinatantimonas yamalensis sp. nov., a cold-adapted diazotrophic bacterium from a cold permafrost brine.</title>
        <authorList>
            <person name="Shcherbakova V."/>
            <person name="Chuvilskaya N."/>
            <person name="Rivkina E."/>
            <person name="Demidov N."/>
            <person name="Uchaeva V."/>
            <person name="Suetin S."/>
            <person name="Suzina N."/>
            <person name="Gilichinsky D."/>
        </authorList>
    </citation>
    <scope>NUCLEOTIDE SEQUENCE [LARGE SCALE GENOMIC DNA]</scope>
    <source>
        <strain evidence="10 11">C7</strain>
    </source>
</reference>
<feature type="binding site" evidence="8">
    <location>
        <position position="9"/>
    </location>
    <ligand>
        <name>Mg(2+)</name>
        <dbReference type="ChEBI" id="CHEBI:18420"/>
    </ligand>
</feature>
<proteinExistence type="inferred from homology"/>
<evidence type="ECO:0000313" key="11">
    <source>
        <dbReference type="Proteomes" id="UP001629953"/>
    </source>
</evidence>
<keyword evidence="4 8" id="KW-0276">Fatty acid metabolism</keyword>
<evidence type="ECO:0000256" key="6">
    <source>
        <dbReference type="ARBA" id="ARBA00023098"/>
    </source>
</evidence>
<comment type="catalytic activity">
    <reaction evidence="8">
        <text>apo-[ACP] + CoA = holo-[ACP] + adenosine 3',5'-bisphosphate + H(+)</text>
        <dbReference type="Rhea" id="RHEA:12068"/>
        <dbReference type="Rhea" id="RHEA-COMP:9685"/>
        <dbReference type="Rhea" id="RHEA-COMP:9690"/>
        <dbReference type="ChEBI" id="CHEBI:15378"/>
        <dbReference type="ChEBI" id="CHEBI:29999"/>
        <dbReference type="ChEBI" id="CHEBI:57287"/>
        <dbReference type="ChEBI" id="CHEBI:58343"/>
        <dbReference type="ChEBI" id="CHEBI:64479"/>
        <dbReference type="EC" id="2.7.8.7"/>
    </reaction>
</comment>
<keyword evidence="11" id="KW-1185">Reference proteome</keyword>
<keyword evidence="6 8" id="KW-0443">Lipid metabolism</keyword>
<evidence type="ECO:0000256" key="4">
    <source>
        <dbReference type="ARBA" id="ARBA00022832"/>
    </source>
</evidence>
<sequence length="128" mass="13897">MALVGLGSDIVQINRLEGKNQDALAKRILNDQEWQQWQQSPQPTQFLAKRFAAKEAAAKALGTGIAQGITFRDFIIDHDSNGKPCLTLTGKAAEIAAQIGANHWLLSLSDERDYALATVICEGTTTES</sequence>
<dbReference type="NCBIfam" id="TIGR00556">
    <property type="entry name" value="pantethn_trn"/>
    <property type="match status" value="1"/>
</dbReference>
<evidence type="ECO:0000256" key="2">
    <source>
        <dbReference type="ARBA" id="ARBA00022679"/>
    </source>
</evidence>
<dbReference type="Gene3D" id="3.90.470.20">
    <property type="entry name" value="4'-phosphopantetheinyl transferase domain"/>
    <property type="match status" value="1"/>
</dbReference>
<evidence type="ECO:0000256" key="7">
    <source>
        <dbReference type="ARBA" id="ARBA00023160"/>
    </source>
</evidence>
<keyword evidence="5 8" id="KW-0460">Magnesium</keyword>
<keyword evidence="7 8" id="KW-0275">Fatty acid biosynthesis</keyword>
<evidence type="ECO:0000256" key="5">
    <source>
        <dbReference type="ARBA" id="ARBA00022842"/>
    </source>
</evidence>
<dbReference type="EC" id="2.7.8.7" evidence="8"/>
<dbReference type="InterPro" id="IPR037143">
    <property type="entry name" value="4-PPantetheinyl_Trfase_dom_sf"/>
</dbReference>
<name>A0ABW9G819_9GAMM</name>
<evidence type="ECO:0000256" key="8">
    <source>
        <dbReference type="HAMAP-Rule" id="MF_00101"/>
    </source>
</evidence>
<keyword evidence="2 8" id="KW-0808">Transferase</keyword>
<dbReference type="NCBIfam" id="TIGR00516">
    <property type="entry name" value="acpS"/>
    <property type="match status" value="1"/>
</dbReference>
<evidence type="ECO:0000256" key="1">
    <source>
        <dbReference type="ARBA" id="ARBA00022516"/>
    </source>
</evidence>
<evidence type="ECO:0000259" key="9">
    <source>
        <dbReference type="Pfam" id="PF01648"/>
    </source>
</evidence>